<keyword evidence="4 8" id="KW-0812">Transmembrane</keyword>
<sequence length="909" mass="98444">MKRLLYILPVIWAALGVFLFLESPDMETLVRERGQFDIPEEYQTARADQILEEHGASSGEDILLVYTAEEAFSSQQKEELEEVLDGFPEEIEGYPVESIASPFDNGGEALISESGDVYMAVVTMDMTVNDVPYVREDLEAAAQAETVTTYVSGSAVIEDDVILSSEEGLQTTTVITVVFVVGILLIVFRSVTAPLVPLLTVGAAYIMTMPLVSYLIDVWDFPVSNFTQIFIVAILFGIGTDYCILLMNRFKEELAVQPDRVQAVVTTFRAVGPTVLSSAFTGFIGFAAIGLADFDLYQSAVGVAVGILFLLGAIAVWVPPAMLLFGDRLFWPSRRALEATDSRIWKGLGAFSFMRPGWTALLILFMLIPAFLFYDQRLSFHSLDEISSDTASVQAVEIVSDAFGEGASFPLTVLLTGEDPVDSSDMLQLTEDVSAQLMRLEEVEEVRSPLRPDGSPIEELLLTEVLQEAADGAAETADGTEELRTGLTEASEELENQAESLETASEETQAIPDNGAEIAESLNDISGSLNESAEQAENIAAAQQTLAAGLEQNGLAGPAQSLRETTAGLEQLQAGLQQIAQGTGETAAGQAQLAEESRSIPDTFSETAAGFRDTAAELNEAASGLEEIEDGIRDITGVIEDTADLPAADTTFYLTEEVTEDEDVQDALSAFTTEDRQVMQIDVVLGIDPYSSEAMNVVDTVEEQTELITAPYNLETAVSGLPAVNADLSQISDEDFFRTAVIMLTGIFIILIIMLRSMIMPAYILVSLIGTYIMSMAVTEFIFITILGYPGISWAVPFFGFVMLMALGVDYSIFLMARFAENMRTQPVKEALLDAMTKIGTVILSAAVILAGTFGAMMPSGVLSLVQIGTLVLTGLLLYALVMLPMFIPLMVRVFGEKSWLPFQPPKEK</sequence>
<evidence type="ECO:0000256" key="5">
    <source>
        <dbReference type="ARBA" id="ARBA00022989"/>
    </source>
</evidence>
<feature type="transmembrane region" description="Helical" evidence="8">
    <location>
        <begin position="736"/>
        <end position="755"/>
    </location>
</feature>
<dbReference type="PANTHER" id="PTHR33406">
    <property type="entry name" value="MEMBRANE PROTEIN MJ1562-RELATED"/>
    <property type="match status" value="1"/>
</dbReference>
<feature type="transmembrane region" description="Helical" evidence="8">
    <location>
        <begin position="301"/>
        <end position="325"/>
    </location>
</feature>
<reference evidence="10 11" key="1">
    <citation type="submission" date="2018-03" db="EMBL/GenBank/DDBJ databases">
        <title>Bacillus urumqiensis sp. nov., a moderately haloalkaliphilic bacterium isolated from a salt lake.</title>
        <authorList>
            <person name="Zhao B."/>
            <person name="Liao Z."/>
        </authorList>
    </citation>
    <scope>NUCLEOTIDE SEQUENCE [LARGE SCALE GENOMIC DNA]</scope>
    <source>
        <strain evidence="10 11">BZ-SZ-XJ18</strain>
    </source>
</reference>
<keyword evidence="6 8" id="KW-0472">Membrane</keyword>
<gene>
    <name evidence="10" type="ORF">C6I21_12435</name>
</gene>
<dbReference type="RefSeq" id="WP_105959800.1">
    <property type="nucleotide sequence ID" value="NZ_PVNS01000011.1"/>
</dbReference>
<evidence type="ECO:0000256" key="1">
    <source>
        <dbReference type="ARBA" id="ARBA00004651"/>
    </source>
</evidence>
<evidence type="ECO:0000256" key="2">
    <source>
        <dbReference type="ARBA" id="ARBA00010157"/>
    </source>
</evidence>
<keyword evidence="3" id="KW-1003">Cell membrane</keyword>
<comment type="subcellular location">
    <subcellularLocation>
        <location evidence="1">Cell membrane</location>
        <topology evidence="1">Multi-pass membrane protein</topology>
    </subcellularLocation>
</comment>
<feature type="transmembrane region" description="Helical" evidence="8">
    <location>
        <begin position="228"/>
        <end position="247"/>
    </location>
</feature>
<dbReference type="Gene3D" id="1.20.1640.10">
    <property type="entry name" value="Multidrug efflux transporter AcrB transmembrane domain"/>
    <property type="match status" value="2"/>
</dbReference>
<feature type="domain" description="SSD" evidence="9">
    <location>
        <begin position="765"/>
        <end position="894"/>
    </location>
</feature>
<feature type="transmembrane region" description="Helical" evidence="8">
    <location>
        <begin position="168"/>
        <end position="188"/>
    </location>
</feature>
<evidence type="ECO:0000256" key="7">
    <source>
        <dbReference type="SAM" id="Coils"/>
    </source>
</evidence>
<dbReference type="InterPro" id="IPR004869">
    <property type="entry name" value="MMPL_dom"/>
</dbReference>
<proteinExistence type="inferred from homology"/>
<dbReference type="Pfam" id="PF03176">
    <property type="entry name" value="MMPL"/>
    <property type="match status" value="2"/>
</dbReference>
<keyword evidence="11" id="KW-1185">Reference proteome</keyword>
<dbReference type="GO" id="GO:0005886">
    <property type="term" value="C:plasma membrane"/>
    <property type="evidence" value="ECO:0007669"/>
    <property type="project" value="UniProtKB-SubCell"/>
</dbReference>
<evidence type="ECO:0000256" key="3">
    <source>
        <dbReference type="ARBA" id="ARBA00022475"/>
    </source>
</evidence>
<dbReference type="InterPro" id="IPR050545">
    <property type="entry name" value="Mycobact_MmpL"/>
</dbReference>
<organism evidence="10 11">
    <name type="scientific">Alkalicoccus urumqiensis</name>
    <name type="common">Bacillus urumqiensis</name>
    <dbReference type="NCBI Taxonomy" id="1548213"/>
    <lineage>
        <taxon>Bacteria</taxon>
        <taxon>Bacillati</taxon>
        <taxon>Bacillota</taxon>
        <taxon>Bacilli</taxon>
        <taxon>Bacillales</taxon>
        <taxon>Bacillaceae</taxon>
        <taxon>Alkalicoccus</taxon>
    </lineage>
</organism>
<feature type="transmembrane region" description="Helical" evidence="8">
    <location>
        <begin position="353"/>
        <end position="374"/>
    </location>
</feature>
<keyword evidence="7" id="KW-0175">Coiled coil</keyword>
<feature type="transmembrane region" description="Helical" evidence="8">
    <location>
        <begin position="792"/>
        <end position="814"/>
    </location>
</feature>
<evidence type="ECO:0000313" key="10">
    <source>
        <dbReference type="EMBL" id="PRO64944.1"/>
    </source>
</evidence>
<evidence type="ECO:0000256" key="4">
    <source>
        <dbReference type="ARBA" id="ARBA00022692"/>
    </source>
</evidence>
<feature type="transmembrane region" description="Helical" evidence="8">
    <location>
        <begin position="835"/>
        <end position="858"/>
    </location>
</feature>
<name>A0A2P6MF92_ALKUR</name>
<accession>A0A2P6MF92</accession>
<comment type="caution">
    <text evidence="10">The sequence shown here is derived from an EMBL/GenBank/DDBJ whole genome shotgun (WGS) entry which is preliminary data.</text>
</comment>
<feature type="transmembrane region" description="Helical" evidence="8">
    <location>
        <begin position="762"/>
        <end position="786"/>
    </location>
</feature>
<evidence type="ECO:0000256" key="8">
    <source>
        <dbReference type="SAM" id="Phobius"/>
    </source>
</evidence>
<dbReference type="PANTHER" id="PTHR33406:SF6">
    <property type="entry name" value="MEMBRANE PROTEIN YDGH-RELATED"/>
    <property type="match status" value="1"/>
</dbReference>
<feature type="transmembrane region" description="Helical" evidence="8">
    <location>
        <begin position="864"/>
        <end position="888"/>
    </location>
</feature>
<dbReference type="SUPFAM" id="SSF82866">
    <property type="entry name" value="Multidrug efflux transporter AcrB transmembrane domain"/>
    <property type="match status" value="2"/>
</dbReference>
<feature type="coiled-coil region" evidence="7">
    <location>
        <begin position="477"/>
        <end position="553"/>
    </location>
</feature>
<dbReference type="EMBL" id="PVNS01000011">
    <property type="protein sequence ID" value="PRO64944.1"/>
    <property type="molecule type" value="Genomic_DNA"/>
</dbReference>
<protein>
    <recommendedName>
        <fullName evidence="9">SSD domain-containing protein</fullName>
    </recommendedName>
</protein>
<feature type="transmembrane region" description="Helical" evidence="8">
    <location>
        <begin position="268"/>
        <end position="289"/>
    </location>
</feature>
<evidence type="ECO:0000259" key="9">
    <source>
        <dbReference type="PROSITE" id="PS50156"/>
    </source>
</evidence>
<dbReference type="Proteomes" id="UP000243650">
    <property type="component" value="Unassembled WGS sequence"/>
</dbReference>
<feature type="transmembrane region" description="Helical" evidence="8">
    <location>
        <begin position="195"/>
        <end position="216"/>
    </location>
</feature>
<evidence type="ECO:0000256" key="6">
    <source>
        <dbReference type="ARBA" id="ARBA00023136"/>
    </source>
</evidence>
<dbReference type="InterPro" id="IPR000731">
    <property type="entry name" value="SSD"/>
</dbReference>
<comment type="similarity">
    <text evidence="2">Belongs to the resistance-nodulation-cell division (RND) (TC 2.A.6) family. MmpL subfamily.</text>
</comment>
<evidence type="ECO:0000313" key="11">
    <source>
        <dbReference type="Proteomes" id="UP000243650"/>
    </source>
</evidence>
<dbReference type="OrthoDB" id="9782006at2"/>
<keyword evidence="5 8" id="KW-1133">Transmembrane helix</keyword>
<dbReference type="PROSITE" id="PS50156">
    <property type="entry name" value="SSD"/>
    <property type="match status" value="1"/>
</dbReference>
<dbReference type="Gene3D" id="1.10.287.950">
    <property type="entry name" value="Methyl-accepting chemotaxis protein"/>
    <property type="match status" value="1"/>
</dbReference>
<dbReference type="AlphaFoldDB" id="A0A2P6MF92"/>